<proteinExistence type="predicted"/>
<dbReference type="EMBL" id="BQXS01000184">
    <property type="protein sequence ID" value="GKT28205.1"/>
    <property type="molecule type" value="Genomic_DNA"/>
</dbReference>
<reference evidence="2" key="1">
    <citation type="submission" date="2022-03" db="EMBL/GenBank/DDBJ databases">
        <title>Draft genome sequence of Aduncisulcus paluster, a free-living microaerophilic Fornicata.</title>
        <authorList>
            <person name="Yuyama I."/>
            <person name="Kume K."/>
            <person name="Tamura T."/>
            <person name="Inagaki Y."/>
            <person name="Hashimoto T."/>
        </authorList>
    </citation>
    <scope>NUCLEOTIDE SEQUENCE</scope>
    <source>
        <strain evidence="2">NY0171</strain>
    </source>
</reference>
<organism evidence="2 3">
    <name type="scientific">Aduncisulcus paluster</name>
    <dbReference type="NCBI Taxonomy" id="2918883"/>
    <lineage>
        <taxon>Eukaryota</taxon>
        <taxon>Metamonada</taxon>
        <taxon>Carpediemonas-like organisms</taxon>
        <taxon>Aduncisulcus</taxon>
    </lineage>
</organism>
<comment type="caution">
    <text evidence="2">The sequence shown here is derived from an EMBL/GenBank/DDBJ whole genome shotgun (WGS) entry which is preliminary data.</text>
</comment>
<evidence type="ECO:0000256" key="1">
    <source>
        <dbReference type="SAM" id="MobiDB-lite"/>
    </source>
</evidence>
<keyword evidence="3" id="KW-1185">Reference proteome</keyword>
<protein>
    <submittedName>
        <fullName evidence="2">Uncharacterized protein</fullName>
    </submittedName>
</protein>
<feature type="region of interest" description="Disordered" evidence="1">
    <location>
        <begin position="516"/>
        <end position="539"/>
    </location>
</feature>
<evidence type="ECO:0000313" key="2">
    <source>
        <dbReference type="EMBL" id="GKT28205.1"/>
    </source>
</evidence>
<dbReference type="Proteomes" id="UP001057375">
    <property type="component" value="Unassembled WGS sequence"/>
</dbReference>
<name>A0ABQ5KAJ7_9EUKA</name>
<feature type="compositionally biased region" description="Basic and acidic residues" evidence="1">
    <location>
        <begin position="207"/>
        <end position="218"/>
    </location>
</feature>
<accession>A0ABQ5KAJ7</accession>
<feature type="compositionally biased region" description="Basic residues" evidence="1">
    <location>
        <begin position="219"/>
        <end position="233"/>
    </location>
</feature>
<sequence>MLRPGTKKNTIVFSLFLPEISVDAAIASLNQRCVRVSELGFNDTIYLPLDAKSNKWFKSVRHSDTPSCALIAVDSRVAMFIQRLREELSVGELEEYAKKSEENVLKPWLYEEIKLNGKKGKGTMGKPDHHTPEVFTVDCVFSKQRFTPRSFTLPSVPSVHSLQRAYYEWRVCCEVFGNIHIISLLALGCILVQVCVRESQVSAREVDKYKSMTHETSHKSSHKSPHKSSRKRRELREKLKEGGRQMLDPIPHDCVFPETESDLSLFLSSSSSDRSMFKSLSHAYSYLSHPATILGEVVRGMWKDFVHDECEAGVYTGRVMKVMVVSLSNVSDTTPKAFTLDFGWRYSNERRHVVVEKNGDYGRQRRIPVKDIHELSKQPIYLDDYSSDLIEQVRSSHLAVKDIPLYTDLHSDCSHISGGVDSDISITSATVLTRDGYYRLHPVQSLLDAPLLHPIHPRPVYLSRPSTQYLDFTAASVFFSMLMSPYCLCFHPHSGQRMIETFGVKYWYISKDYTAHRTSSSPSSSASTSSSSSSTSPIDWSVPSKDYCLASTKIPQEECVKTRLPEGYRGEVPSSSCSQRVTLPTQMLSSKCLTNKCRIFCKNYVSLHDQHPDLPSISPDQVLLIPKVQHAKPDYFSSHYHAICKHCDLLPTFISSIPRHMRTYHTDMEFEGPIRLRDFIQRGYDRAASVYSSLWKEHVLTHPLLSHELKTGGPLVHCPTTPLKDVREIIHLMSFCLAHSSKLLELSERTQRTSEGMILGWAGDGHYVGLDTQLGRRYGSGYITEEDWGRVVWKLWKKWTIGEAQWGEGI</sequence>
<evidence type="ECO:0000313" key="3">
    <source>
        <dbReference type="Proteomes" id="UP001057375"/>
    </source>
</evidence>
<feature type="region of interest" description="Disordered" evidence="1">
    <location>
        <begin position="207"/>
        <end position="235"/>
    </location>
</feature>
<feature type="compositionally biased region" description="Low complexity" evidence="1">
    <location>
        <begin position="518"/>
        <end position="539"/>
    </location>
</feature>
<gene>
    <name evidence="2" type="ORF">ADUPG1_000502</name>
</gene>